<keyword evidence="1" id="KW-0812">Transmembrane</keyword>
<keyword evidence="3" id="KW-1185">Reference proteome</keyword>
<reference evidence="2 3" key="1">
    <citation type="submission" date="2020-07" db="EMBL/GenBank/DDBJ databases">
        <title>Sequencing the genomes of 1000 actinobacteria strains.</title>
        <authorList>
            <person name="Klenk H.-P."/>
        </authorList>
    </citation>
    <scope>NUCLEOTIDE SEQUENCE [LARGE SCALE GENOMIC DNA]</scope>
    <source>
        <strain evidence="2 3">DSM 43814</strain>
    </source>
</reference>
<evidence type="ECO:0000256" key="1">
    <source>
        <dbReference type="SAM" id="Phobius"/>
    </source>
</evidence>
<keyword evidence="1" id="KW-1133">Transmembrane helix</keyword>
<evidence type="ECO:0000313" key="2">
    <source>
        <dbReference type="EMBL" id="NYF60043.1"/>
    </source>
</evidence>
<proteinExistence type="predicted"/>
<comment type="caution">
    <text evidence="2">The sequence shown here is derived from an EMBL/GenBank/DDBJ whole genome shotgun (WGS) entry which is preliminary data.</text>
</comment>
<sequence>MAVDPSVTTESSVIRTGGSSPVRLGVRVKRAVERRSGRVRVILLVTVLLLPLLLTTLLGDR</sequence>
<evidence type="ECO:0008006" key="4">
    <source>
        <dbReference type="Google" id="ProtNLM"/>
    </source>
</evidence>
<feature type="transmembrane region" description="Helical" evidence="1">
    <location>
        <begin position="39"/>
        <end position="59"/>
    </location>
</feature>
<organism evidence="2 3">
    <name type="scientific">Micromonospora purpureochromogenes</name>
    <dbReference type="NCBI Taxonomy" id="47872"/>
    <lineage>
        <taxon>Bacteria</taxon>
        <taxon>Bacillati</taxon>
        <taxon>Actinomycetota</taxon>
        <taxon>Actinomycetes</taxon>
        <taxon>Micromonosporales</taxon>
        <taxon>Micromonosporaceae</taxon>
        <taxon>Micromonospora</taxon>
    </lineage>
</organism>
<evidence type="ECO:0000313" key="3">
    <source>
        <dbReference type="Proteomes" id="UP000631553"/>
    </source>
</evidence>
<dbReference type="Proteomes" id="UP000631553">
    <property type="component" value="Unassembled WGS sequence"/>
</dbReference>
<dbReference type="RefSeq" id="WP_179805616.1">
    <property type="nucleotide sequence ID" value="NZ_JACCCQ010000001.1"/>
</dbReference>
<name>A0ABX2RXV0_9ACTN</name>
<dbReference type="EMBL" id="JACCCQ010000001">
    <property type="protein sequence ID" value="NYF60043.1"/>
    <property type="molecule type" value="Genomic_DNA"/>
</dbReference>
<protein>
    <recommendedName>
        <fullName evidence="4">ABC transporter permease</fullName>
    </recommendedName>
</protein>
<accession>A0ABX2RXV0</accession>
<gene>
    <name evidence="2" type="ORF">HDA35_005874</name>
</gene>
<keyword evidence="1" id="KW-0472">Membrane</keyword>